<feature type="compositionally biased region" description="Polar residues" evidence="1">
    <location>
        <begin position="22"/>
        <end position="31"/>
    </location>
</feature>
<evidence type="ECO:0000313" key="3">
    <source>
        <dbReference type="Proteomes" id="UP000664991"/>
    </source>
</evidence>
<gene>
    <name evidence="2" type="ORF">JEQ12_010170</name>
</gene>
<dbReference type="Proteomes" id="UP000664991">
    <property type="component" value="Unassembled WGS sequence"/>
</dbReference>
<evidence type="ECO:0000313" key="2">
    <source>
        <dbReference type="EMBL" id="KAG5214384.1"/>
    </source>
</evidence>
<name>A0A836D780_SHEEP</name>
<comment type="caution">
    <text evidence="2">The sequence shown here is derived from an EMBL/GenBank/DDBJ whole genome shotgun (WGS) entry which is preliminary data.</text>
</comment>
<dbReference type="AlphaFoldDB" id="A0A836D780"/>
<organism evidence="2 3">
    <name type="scientific">Ovis aries</name>
    <name type="common">Sheep</name>
    <dbReference type="NCBI Taxonomy" id="9940"/>
    <lineage>
        <taxon>Eukaryota</taxon>
        <taxon>Metazoa</taxon>
        <taxon>Chordata</taxon>
        <taxon>Craniata</taxon>
        <taxon>Vertebrata</taxon>
        <taxon>Euteleostomi</taxon>
        <taxon>Mammalia</taxon>
        <taxon>Eutheria</taxon>
        <taxon>Laurasiatheria</taxon>
        <taxon>Artiodactyla</taxon>
        <taxon>Ruminantia</taxon>
        <taxon>Pecora</taxon>
        <taxon>Bovidae</taxon>
        <taxon>Caprinae</taxon>
        <taxon>Ovis</taxon>
    </lineage>
</organism>
<feature type="region of interest" description="Disordered" evidence="1">
    <location>
        <begin position="21"/>
        <end position="45"/>
    </location>
</feature>
<dbReference type="EMBL" id="JAEMGP010000002">
    <property type="protein sequence ID" value="KAG5214384.1"/>
    <property type="molecule type" value="Genomic_DNA"/>
</dbReference>
<feature type="non-terminal residue" evidence="2">
    <location>
        <position position="1"/>
    </location>
</feature>
<evidence type="ECO:0000256" key="1">
    <source>
        <dbReference type="SAM" id="MobiDB-lite"/>
    </source>
</evidence>
<proteinExistence type="predicted"/>
<sequence length="92" mass="9846">ESQGWEDKPGDSSEKILLHGLQTASGTSGSRATFPRHATASTSGLRQPCQLRLGNRHAELCKRCRCAAAIACLIPPAPILDLSSSNLSSRRF</sequence>
<accession>A0A836D780</accession>
<protein>
    <submittedName>
        <fullName evidence="2">Uncharacterized protein</fullName>
    </submittedName>
</protein>
<reference evidence="2 3" key="1">
    <citation type="submission" date="2020-12" db="EMBL/GenBank/DDBJ databases">
        <title>De novo assembly of Tibetan sheep genome.</title>
        <authorList>
            <person name="Li X."/>
        </authorList>
    </citation>
    <scope>NUCLEOTIDE SEQUENCE [LARGE SCALE GENOMIC DNA]</scope>
    <source>
        <tissue evidence="2">Heart</tissue>
    </source>
</reference>